<dbReference type="PANTHER" id="PTHR23349">
    <property type="entry name" value="BASIC HELIX-LOOP-HELIX TRANSCRIPTION FACTOR, TWIST"/>
    <property type="match status" value="1"/>
</dbReference>
<sequence length="112" mass="12823">MSREKANARERCRQKSIGNAFTILRNHLPKQLRDRKPSKAETLKSATQYISHLLQVLEKDIKMEMNGQQNSMSPTASTPTQSDDNEYVGYQKGVWMPPQCQNPYNNSSYNSS</sequence>
<dbReference type="STRING" id="31234.E3MAA8"/>
<name>E3MAA8_CAERE</name>
<dbReference type="GeneID" id="9809646"/>
<dbReference type="HOGENOM" id="CLU_172751_0_0_1"/>
<dbReference type="GO" id="GO:0046983">
    <property type="term" value="F:protein dimerization activity"/>
    <property type="evidence" value="ECO:0007669"/>
    <property type="project" value="InterPro"/>
</dbReference>
<accession>E3MAA8</accession>
<dbReference type="GO" id="GO:0000981">
    <property type="term" value="F:DNA-binding transcription factor activity, RNA polymerase II-specific"/>
    <property type="evidence" value="ECO:0007669"/>
    <property type="project" value="TreeGrafter"/>
</dbReference>
<evidence type="ECO:0000313" key="3">
    <source>
        <dbReference type="Proteomes" id="UP000008281"/>
    </source>
</evidence>
<dbReference type="InterPro" id="IPR036638">
    <property type="entry name" value="HLH_DNA-bd_sf"/>
</dbReference>
<dbReference type="KEGG" id="crq:GCK72_022171"/>
<protein>
    <submittedName>
        <fullName evidence="2">CRE-HLH-19 protein</fullName>
    </submittedName>
</protein>
<dbReference type="OrthoDB" id="6241467at2759"/>
<reference evidence="2" key="1">
    <citation type="submission" date="2007-07" db="EMBL/GenBank/DDBJ databases">
        <title>PCAP assembly of the Caenorhabditis remanei genome.</title>
        <authorList>
            <consortium name="The Caenorhabditis remanei Sequencing Consortium"/>
            <person name="Wilson R.K."/>
        </authorList>
    </citation>
    <scope>NUCLEOTIDE SEQUENCE [LARGE SCALE GENOMIC DNA]</scope>
    <source>
        <strain evidence="2">PB4641</strain>
    </source>
</reference>
<keyword evidence="3" id="KW-1185">Reference proteome</keyword>
<gene>
    <name evidence="2" type="primary">Cre-hlh-19</name>
    <name evidence="2" type="ORF">CRE_17134</name>
</gene>
<dbReference type="RefSeq" id="XP_003106944.2">
    <property type="nucleotide sequence ID" value="XM_003106896.2"/>
</dbReference>
<feature type="compositionally biased region" description="Low complexity" evidence="1">
    <location>
        <begin position="102"/>
        <end position="112"/>
    </location>
</feature>
<dbReference type="Gene3D" id="4.10.280.10">
    <property type="entry name" value="Helix-loop-helix DNA-binding domain"/>
    <property type="match status" value="1"/>
</dbReference>
<feature type="compositionally biased region" description="Polar residues" evidence="1">
    <location>
        <begin position="66"/>
        <end position="82"/>
    </location>
</feature>
<dbReference type="PROSITE" id="PS50888">
    <property type="entry name" value="BHLH"/>
    <property type="match status" value="1"/>
</dbReference>
<dbReference type="AlphaFoldDB" id="E3MAA8"/>
<evidence type="ECO:0000313" key="2">
    <source>
        <dbReference type="EMBL" id="EFO96784.1"/>
    </source>
</evidence>
<feature type="region of interest" description="Disordered" evidence="1">
    <location>
        <begin position="65"/>
        <end position="112"/>
    </location>
</feature>
<dbReference type="eggNOG" id="ENOG502TITV">
    <property type="taxonomic scope" value="Eukaryota"/>
</dbReference>
<dbReference type="SUPFAM" id="SSF47459">
    <property type="entry name" value="HLH, helix-loop-helix DNA-binding domain"/>
    <property type="match status" value="1"/>
</dbReference>
<dbReference type="Proteomes" id="UP000008281">
    <property type="component" value="Unassembled WGS sequence"/>
</dbReference>
<proteinExistence type="predicted"/>
<dbReference type="OMA" id="ATQYISH"/>
<dbReference type="Pfam" id="PF00010">
    <property type="entry name" value="HLH"/>
    <property type="match status" value="1"/>
</dbReference>
<dbReference type="EMBL" id="DS268431">
    <property type="protein sequence ID" value="EFO96784.1"/>
    <property type="molecule type" value="Genomic_DNA"/>
</dbReference>
<dbReference type="CDD" id="cd11422">
    <property type="entry name" value="bHLH_TS_FIGLA"/>
    <property type="match status" value="1"/>
</dbReference>
<dbReference type="PANTHER" id="PTHR23349:SF42">
    <property type="entry name" value="BHLH DOMAIN-CONTAINING PROTEIN"/>
    <property type="match status" value="1"/>
</dbReference>
<evidence type="ECO:0000256" key="1">
    <source>
        <dbReference type="SAM" id="MobiDB-lite"/>
    </source>
</evidence>
<dbReference type="GO" id="GO:0032502">
    <property type="term" value="P:developmental process"/>
    <property type="evidence" value="ECO:0007669"/>
    <property type="project" value="TreeGrafter"/>
</dbReference>
<dbReference type="CTD" id="9809646"/>
<dbReference type="SMART" id="SM00353">
    <property type="entry name" value="HLH"/>
    <property type="match status" value="1"/>
</dbReference>
<dbReference type="GO" id="GO:0000977">
    <property type="term" value="F:RNA polymerase II transcription regulatory region sequence-specific DNA binding"/>
    <property type="evidence" value="ECO:0007669"/>
    <property type="project" value="TreeGrafter"/>
</dbReference>
<dbReference type="InterPro" id="IPR050283">
    <property type="entry name" value="E-box_TF_Regulators"/>
</dbReference>
<dbReference type="InterPro" id="IPR011598">
    <property type="entry name" value="bHLH_dom"/>
</dbReference>
<organism evidence="3">
    <name type="scientific">Caenorhabditis remanei</name>
    <name type="common">Caenorhabditis vulgaris</name>
    <dbReference type="NCBI Taxonomy" id="31234"/>
    <lineage>
        <taxon>Eukaryota</taxon>
        <taxon>Metazoa</taxon>
        <taxon>Ecdysozoa</taxon>
        <taxon>Nematoda</taxon>
        <taxon>Chromadorea</taxon>
        <taxon>Rhabditida</taxon>
        <taxon>Rhabditina</taxon>
        <taxon>Rhabditomorpha</taxon>
        <taxon>Rhabditoidea</taxon>
        <taxon>Rhabditidae</taxon>
        <taxon>Peloderinae</taxon>
        <taxon>Caenorhabditis</taxon>
    </lineage>
</organism>